<comment type="caution">
    <text evidence="2">The sequence shown here is derived from an EMBL/GenBank/DDBJ whole genome shotgun (WGS) entry which is preliminary data.</text>
</comment>
<feature type="signal peptide" evidence="1">
    <location>
        <begin position="1"/>
        <end position="18"/>
    </location>
</feature>
<feature type="chain" id="PRO_5042084245" evidence="1">
    <location>
        <begin position="19"/>
        <end position="90"/>
    </location>
</feature>
<protein>
    <submittedName>
        <fullName evidence="2">Uncharacterized protein</fullName>
    </submittedName>
</protein>
<accession>A0AAD7J059</accession>
<evidence type="ECO:0000313" key="2">
    <source>
        <dbReference type="EMBL" id="KAJ7752258.1"/>
    </source>
</evidence>
<dbReference type="AlphaFoldDB" id="A0AAD7J059"/>
<dbReference type="Proteomes" id="UP001215280">
    <property type="component" value="Unassembled WGS sequence"/>
</dbReference>
<reference evidence="2" key="1">
    <citation type="submission" date="2023-03" db="EMBL/GenBank/DDBJ databases">
        <title>Massive genome expansion in bonnet fungi (Mycena s.s.) driven by repeated elements and novel gene families across ecological guilds.</title>
        <authorList>
            <consortium name="Lawrence Berkeley National Laboratory"/>
            <person name="Harder C.B."/>
            <person name="Miyauchi S."/>
            <person name="Viragh M."/>
            <person name="Kuo A."/>
            <person name="Thoen E."/>
            <person name="Andreopoulos B."/>
            <person name="Lu D."/>
            <person name="Skrede I."/>
            <person name="Drula E."/>
            <person name="Henrissat B."/>
            <person name="Morin E."/>
            <person name="Kohler A."/>
            <person name="Barry K."/>
            <person name="LaButti K."/>
            <person name="Morin E."/>
            <person name="Salamov A."/>
            <person name="Lipzen A."/>
            <person name="Mereny Z."/>
            <person name="Hegedus B."/>
            <person name="Baldrian P."/>
            <person name="Stursova M."/>
            <person name="Weitz H."/>
            <person name="Taylor A."/>
            <person name="Grigoriev I.V."/>
            <person name="Nagy L.G."/>
            <person name="Martin F."/>
            <person name="Kauserud H."/>
        </authorList>
    </citation>
    <scope>NUCLEOTIDE SEQUENCE</scope>
    <source>
        <strain evidence="2">CBHHK188m</strain>
    </source>
</reference>
<dbReference type="EMBL" id="JARJLG010000075">
    <property type="protein sequence ID" value="KAJ7752258.1"/>
    <property type="molecule type" value="Genomic_DNA"/>
</dbReference>
<gene>
    <name evidence="2" type="ORF">DFH07DRAFT_960693</name>
</gene>
<name>A0AAD7J059_9AGAR</name>
<keyword evidence="3" id="KW-1185">Reference proteome</keyword>
<evidence type="ECO:0000313" key="3">
    <source>
        <dbReference type="Proteomes" id="UP001215280"/>
    </source>
</evidence>
<keyword evidence="1" id="KW-0732">Signal</keyword>
<evidence type="ECO:0000256" key="1">
    <source>
        <dbReference type="SAM" id="SignalP"/>
    </source>
</evidence>
<proteinExistence type="predicted"/>
<sequence>MSRSILFCIYSILGLLSATPLRLGLACGNKPQERQNKIAPTFDLQLELEFKLTGRRKKSAFRGWILDTGAAGVNASTVELFREVIMDPPG</sequence>
<organism evidence="2 3">
    <name type="scientific">Mycena maculata</name>
    <dbReference type="NCBI Taxonomy" id="230809"/>
    <lineage>
        <taxon>Eukaryota</taxon>
        <taxon>Fungi</taxon>
        <taxon>Dikarya</taxon>
        <taxon>Basidiomycota</taxon>
        <taxon>Agaricomycotina</taxon>
        <taxon>Agaricomycetes</taxon>
        <taxon>Agaricomycetidae</taxon>
        <taxon>Agaricales</taxon>
        <taxon>Marasmiineae</taxon>
        <taxon>Mycenaceae</taxon>
        <taxon>Mycena</taxon>
    </lineage>
</organism>